<organism evidence="1 2">
    <name type="scientific">Rhodopirellula baltica WH47</name>
    <dbReference type="NCBI Taxonomy" id="991778"/>
    <lineage>
        <taxon>Bacteria</taxon>
        <taxon>Pseudomonadati</taxon>
        <taxon>Planctomycetota</taxon>
        <taxon>Planctomycetia</taxon>
        <taxon>Pirellulales</taxon>
        <taxon>Pirellulaceae</taxon>
        <taxon>Rhodopirellula</taxon>
    </lineage>
</organism>
<evidence type="ECO:0000313" key="1">
    <source>
        <dbReference type="EMBL" id="EGF29322.1"/>
    </source>
</evidence>
<name>F2ALV0_RHOBT</name>
<dbReference type="EMBL" id="AFAR01000038">
    <property type="protein sequence ID" value="EGF29322.1"/>
    <property type="molecule type" value="Genomic_DNA"/>
</dbReference>
<dbReference type="AlphaFoldDB" id="F2ALV0"/>
<sequence>MEHGLGMLDCPRQISRQSIEFVFKRISLFCIQQQTSWFVHKCGRPNL</sequence>
<comment type="caution">
    <text evidence="1">The sequence shown here is derived from an EMBL/GenBank/DDBJ whole genome shotgun (WGS) entry which is preliminary data.</text>
</comment>
<gene>
    <name evidence="1" type="ORF">RBWH47_04751</name>
</gene>
<dbReference type="PATRIC" id="fig|991778.3.peg.671"/>
<evidence type="ECO:0000313" key="2">
    <source>
        <dbReference type="Proteomes" id="UP000006222"/>
    </source>
</evidence>
<dbReference type="Proteomes" id="UP000006222">
    <property type="component" value="Unassembled WGS sequence"/>
</dbReference>
<proteinExistence type="predicted"/>
<accession>F2ALV0</accession>
<reference evidence="1 2" key="1">
    <citation type="journal article" date="2013" name="Mar. Genomics">
        <title>Expression of sulfatases in Rhodopirellula baltica and the diversity of sulfatases in the genus Rhodopirellula.</title>
        <authorList>
            <person name="Wegner C.E."/>
            <person name="Richter-Heitmann T."/>
            <person name="Klindworth A."/>
            <person name="Klockow C."/>
            <person name="Richter M."/>
            <person name="Achstetter T."/>
            <person name="Glockner F.O."/>
            <person name="Harder J."/>
        </authorList>
    </citation>
    <scope>NUCLEOTIDE SEQUENCE [LARGE SCALE GENOMIC DNA]</scope>
    <source>
        <strain evidence="1 2">WH47</strain>
    </source>
</reference>
<protein>
    <submittedName>
        <fullName evidence="1">Uncharacterized protein</fullName>
    </submittedName>
</protein>